<dbReference type="CDD" id="cd00609">
    <property type="entry name" value="AAT_like"/>
    <property type="match status" value="1"/>
</dbReference>
<keyword evidence="2" id="KW-0032">Aminotransferase</keyword>
<evidence type="ECO:0000256" key="4">
    <source>
        <dbReference type="ARBA" id="ARBA00022898"/>
    </source>
</evidence>
<dbReference type="Pfam" id="PF00155">
    <property type="entry name" value="Aminotran_1_2"/>
    <property type="match status" value="1"/>
</dbReference>
<dbReference type="Gene3D" id="3.90.1150.10">
    <property type="entry name" value="Aspartate Aminotransferase, domain 1"/>
    <property type="match status" value="1"/>
</dbReference>
<dbReference type="GO" id="GO:1901605">
    <property type="term" value="P:alpha-amino acid metabolic process"/>
    <property type="evidence" value="ECO:0007669"/>
    <property type="project" value="TreeGrafter"/>
</dbReference>
<comment type="cofactor">
    <cofactor evidence="1">
        <name>pyridoxal 5'-phosphate</name>
        <dbReference type="ChEBI" id="CHEBI:597326"/>
    </cofactor>
</comment>
<evidence type="ECO:0000256" key="3">
    <source>
        <dbReference type="ARBA" id="ARBA00022679"/>
    </source>
</evidence>
<keyword evidence="3" id="KW-0808">Transferase</keyword>
<dbReference type="Proteomes" id="UP000191897">
    <property type="component" value="Unassembled WGS sequence"/>
</dbReference>
<dbReference type="SUPFAM" id="SSF53383">
    <property type="entry name" value="PLP-dependent transferases"/>
    <property type="match status" value="1"/>
</dbReference>
<dbReference type="InterPro" id="IPR004839">
    <property type="entry name" value="Aminotransferase_I/II_large"/>
</dbReference>
<protein>
    <recommendedName>
        <fullName evidence="5">Aminotransferase class I/classII large domain-containing protein</fullName>
    </recommendedName>
</protein>
<dbReference type="AlphaFoldDB" id="A0A1S7SAQ2"/>
<dbReference type="InterPro" id="IPR015422">
    <property type="entry name" value="PyrdxlP-dep_Trfase_small"/>
</dbReference>
<keyword evidence="4" id="KW-0663">Pyridoxal phosphate</keyword>
<dbReference type="InterPro" id="IPR015421">
    <property type="entry name" value="PyrdxlP-dep_Trfase_major"/>
</dbReference>
<evidence type="ECO:0000313" key="6">
    <source>
        <dbReference type="EMBL" id="CUX64939.1"/>
    </source>
</evidence>
<dbReference type="EMBL" id="FBWC01000033">
    <property type="protein sequence ID" value="CUX64939.1"/>
    <property type="molecule type" value="Genomic_DNA"/>
</dbReference>
<proteinExistence type="predicted"/>
<dbReference type="GO" id="GO:0008483">
    <property type="term" value="F:transaminase activity"/>
    <property type="evidence" value="ECO:0007669"/>
    <property type="project" value="UniProtKB-KW"/>
</dbReference>
<dbReference type="InterPro" id="IPR015424">
    <property type="entry name" value="PyrdxlP-dep_Trfase"/>
</dbReference>
<dbReference type="GO" id="GO:0030170">
    <property type="term" value="F:pyridoxal phosphate binding"/>
    <property type="evidence" value="ECO:0007669"/>
    <property type="project" value="InterPro"/>
</dbReference>
<dbReference type="Gene3D" id="3.40.640.10">
    <property type="entry name" value="Type I PLP-dependent aspartate aminotransferase-like (Major domain)"/>
    <property type="match status" value="1"/>
</dbReference>
<organism evidence="6 7">
    <name type="scientific">Agrobacterium tumefaciens str. Kerr 14</name>
    <dbReference type="NCBI Taxonomy" id="1183424"/>
    <lineage>
        <taxon>Bacteria</taxon>
        <taxon>Pseudomonadati</taxon>
        <taxon>Pseudomonadota</taxon>
        <taxon>Alphaproteobacteria</taxon>
        <taxon>Hyphomicrobiales</taxon>
        <taxon>Rhizobiaceae</taxon>
        <taxon>Rhizobium/Agrobacterium group</taxon>
        <taxon>Agrobacterium</taxon>
        <taxon>Agrobacterium tumefaciens complex</taxon>
    </lineage>
</organism>
<dbReference type="PANTHER" id="PTHR42790">
    <property type="entry name" value="AMINOTRANSFERASE"/>
    <property type="match status" value="1"/>
</dbReference>
<accession>A0A1S7SAQ2</accession>
<evidence type="ECO:0000256" key="1">
    <source>
        <dbReference type="ARBA" id="ARBA00001933"/>
    </source>
</evidence>
<feature type="domain" description="Aminotransferase class I/classII large" evidence="5">
    <location>
        <begin position="73"/>
        <end position="411"/>
    </location>
</feature>
<dbReference type="PANTHER" id="PTHR42790:SF19">
    <property type="entry name" value="KYNURENINE_ALPHA-AMINOADIPATE AMINOTRANSFERASE, MITOCHONDRIAL"/>
    <property type="match status" value="1"/>
</dbReference>
<dbReference type="InterPro" id="IPR050859">
    <property type="entry name" value="Class-I_PLP-dep_aminotransf"/>
</dbReference>
<evidence type="ECO:0000256" key="2">
    <source>
        <dbReference type="ARBA" id="ARBA00022576"/>
    </source>
</evidence>
<evidence type="ECO:0000313" key="7">
    <source>
        <dbReference type="Proteomes" id="UP000191897"/>
    </source>
</evidence>
<name>A0A1S7SAQ2_AGRTU</name>
<gene>
    <name evidence="6" type="ORF">AGR4C_pa20002</name>
</gene>
<sequence length="426" mass="46598">MIHLSWRYVMISLAQSDVMNFLNEIASDFPRAISLAAGRPTERLFDRLSPARIAEALGEYQLRFAKQSSRIDELLQYGRTAGVVSDLIAAQLRTDQMVPARPENLLVATGCQEALILCLASLCSGPNDVLLLPNPTYTGAVGAAQASQVRTWALETGDLANAIETAVSQIGKAGGTARALYLIPDFDNPTGNVIEEAKRREVLELCARHHIVILEDSAYSLFRFDGDDIPPLAALDDAGCVIHLTTYSKTLCPGVRLGAATLPETLFGSREEQQALWKAVVQRKSYVTVNTSPVCQAIVGGLLLDQQCSLRHWIEPALSVYRANRDAMLQMLELTFGASGEVGWNEPAGGFFLKLDLPFEFDADNVVECATDYGVIVMPMAFFSSDRSQNRSVRLSFSAVTPDQIDTAVDVFGRYVTKRMSRRAVA</sequence>
<reference evidence="6 7" key="1">
    <citation type="submission" date="2016-01" db="EMBL/GenBank/DDBJ databases">
        <authorList>
            <person name="Oliw E.H."/>
        </authorList>
    </citation>
    <scope>NUCLEOTIDE SEQUENCE [LARGE SCALE GENOMIC DNA]</scope>
    <source>
        <strain evidence="6 7">Kerr 14</strain>
    </source>
</reference>
<evidence type="ECO:0000259" key="5">
    <source>
        <dbReference type="Pfam" id="PF00155"/>
    </source>
</evidence>